<dbReference type="STRING" id="1682113.A7U43_02225"/>
<proteinExistence type="predicted"/>
<reference evidence="3 4" key="1">
    <citation type="submission" date="2016-05" db="EMBL/GenBank/DDBJ databases">
        <title>Complete genome sequence of a phthalic acid esters degrading Mycobacterium sp. YC-RL4.</title>
        <authorList>
            <person name="Ren L."/>
            <person name="Fan S."/>
            <person name="Ruth N."/>
            <person name="Jia Y."/>
            <person name="Wang J."/>
            <person name="Qiao C."/>
        </authorList>
    </citation>
    <scope>NUCLEOTIDE SEQUENCE [LARGE SCALE GENOMIC DNA]</scope>
    <source>
        <strain evidence="3 4">YC-RL4</strain>
    </source>
</reference>
<keyword evidence="2" id="KW-0472">Membrane</keyword>
<accession>A0A172UGP1</accession>
<feature type="compositionally biased region" description="Basic and acidic residues" evidence="1">
    <location>
        <begin position="98"/>
        <end position="128"/>
    </location>
</feature>
<evidence type="ECO:0000313" key="4">
    <source>
        <dbReference type="Proteomes" id="UP000077143"/>
    </source>
</evidence>
<dbReference type="AlphaFoldDB" id="A0A172UGP1"/>
<evidence type="ECO:0000256" key="1">
    <source>
        <dbReference type="SAM" id="MobiDB-lite"/>
    </source>
</evidence>
<name>A0A172UGP1_9MYCO</name>
<evidence type="ECO:0000256" key="2">
    <source>
        <dbReference type="SAM" id="Phobius"/>
    </source>
</evidence>
<dbReference type="Proteomes" id="UP000077143">
    <property type="component" value="Chromosome"/>
</dbReference>
<evidence type="ECO:0000313" key="3">
    <source>
        <dbReference type="EMBL" id="ANE78309.1"/>
    </source>
</evidence>
<organism evidence="3 4">
    <name type="scientific">Mycobacterium adipatum</name>
    <dbReference type="NCBI Taxonomy" id="1682113"/>
    <lineage>
        <taxon>Bacteria</taxon>
        <taxon>Bacillati</taxon>
        <taxon>Actinomycetota</taxon>
        <taxon>Actinomycetes</taxon>
        <taxon>Mycobacteriales</taxon>
        <taxon>Mycobacteriaceae</taxon>
        <taxon>Mycobacterium</taxon>
    </lineage>
</organism>
<gene>
    <name evidence="3" type="ORF">A7U43_02225</name>
</gene>
<feature type="compositionally biased region" description="Basic and acidic residues" evidence="1">
    <location>
        <begin position="74"/>
        <end position="90"/>
    </location>
</feature>
<dbReference type="EMBL" id="CP015596">
    <property type="protein sequence ID" value="ANE78309.1"/>
    <property type="molecule type" value="Genomic_DNA"/>
</dbReference>
<feature type="compositionally biased region" description="Basic and acidic residues" evidence="1">
    <location>
        <begin position="34"/>
        <end position="54"/>
    </location>
</feature>
<feature type="region of interest" description="Disordered" evidence="1">
    <location>
        <begin position="32"/>
        <end position="143"/>
    </location>
</feature>
<keyword evidence="4" id="KW-1185">Reference proteome</keyword>
<keyword evidence="2" id="KW-1133">Transmembrane helix</keyword>
<sequence length="143" mass="15851">MSDNNTLWIIVAAVVALAVIVGLILAARNKRTQSRRDEAQRLRAELDSEREQVAKRQALAEETDARARAAAAEAEAKAAEARRLSERASAHQETAATHLEDLDERRKHIDKIDPDVKAHRGAGDDVPDRQVVTDAPHRVENPR</sequence>
<protein>
    <submittedName>
        <fullName evidence="3">Uncharacterized protein</fullName>
    </submittedName>
</protein>
<dbReference type="KEGG" id="madi:A7U43_02225"/>
<keyword evidence="2" id="KW-0812">Transmembrane</keyword>
<feature type="transmembrane region" description="Helical" evidence="2">
    <location>
        <begin position="6"/>
        <end position="27"/>
    </location>
</feature>
<dbReference type="RefSeq" id="WP_067990489.1">
    <property type="nucleotide sequence ID" value="NZ_CP015596.1"/>
</dbReference>